<keyword evidence="2" id="KW-0805">Transcription regulation</keyword>
<keyword evidence="4" id="KW-0804">Transcription</keyword>
<dbReference type="Proteomes" id="UP001165069">
    <property type="component" value="Unassembled WGS sequence"/>
</dbReference>
<evidence type="ECO:0000256" key="1">
    <source>
        <dbReference type="ARBA" id="ARBA00010641"/>
    </source>
</evidence>
<evidence type="ECO:0000313" key="10">
    <source>
        <dbReference type="Proteomes" id="UP001165069"/>
    </source>
</evidence>
<dbReference type="EMBL" id="BSDE01000006">
    <property type="protein sequence ID" value="GLH74335.1"/>
    <property type="molecule type" value="Genomic_DNA"/>
</dbReference>
<gene>
    <name evidence="9" type="ORF">GETHLI_28370</name>
</gene>
<evidence type="ECO:0000313" key="9">
    <source>
        <dbReference type="EMBL" id="GLH74335.1"/>
    </source>
</evidence>
<dbReference type="SUPFAM" id="SSF88946">
    <property type="entry name" value="Sigma2 domain of RNA polymerase sigma factors"/>
    <property type="match status" value="1"/>
</dbReference>
<dbReference type="CDD" id="cd06171">
    <property type="entry name" value="Sigma70_r4"/>
    <property type="match status" value="1"/>
</dbReference>
<keyword evidence="6" id="KW-0472">Membrane</keyword>
<feature type="region of interest" description="Disordered" evidence="5">
    <location>
        <begin position="333"/>
        <end position="363"/>
    </location>
</feature>
<dbReference type="InterPro" id="IPR039425">
    <property type="entry name" value="RNA_pol_sigma-70-like"/>
</dbReference>
<comment type="caution">
    <text evidence="9">The sequence shown here is derived from an EMBL/GenBank/DDBJ whole genome shotgun (WGS) entry which is preliminary data.</text>
</comment>
<dbReference type="Pfam" id="PF08281">
    <property type="entry name" value="Sigma70_r4_2"/>
    <property type="match status" value="1"/>
</dbReference>
<proteinExistence type="inferred from homology"/>
<feature type="domain" description="RNA polymerase sigma factor 70 region 4 type 2" evidence="8">
    <location>
        <begin position="135"/>
        <end position="185"/>
    </location>
</feature>
<keyword evidence="10" id="KW-1185">Reference proteome</keyword>
<keyword evidence="6" id="KW-0812">Transmembrane</keyword>
<sequence>MSTPPLPAPAGPAGEEDAALVARVRQGHEEALQQLHRRYAPLIFHLACRALDRAAAEEVVQDTFLALWRRASDFDPARGSFRTWLVSIGHHRMLDELRSRSRRPQVSGEPLLDQEVLSAEDPLPDETLWREYQREAVSGALAALPEPQRAALRLAFFADLSHQEVARALKVPLGTAKTRIRSGLRLMERHLGGLVAFLLVALGGAGTWVYRRHATGDAQEQRAVHLLADSQTRALRLLPDTPSLAPETGLHATFRGAPGAGLAVLTLSHFPQPPEGAHPVLWLRSAQGWRHLDLRAPDPNGTSLQILEAPWMAEAWPLELRITLEARPASEPAGASVVAWREAGATQPNLQPTTQPANQPALP</sequence>
<dbReference type="InterPro" id="IPR014284">
    <property type="entry name" value="RNA_pol_sigma-70_dom"/>
</dbReference>
<evidence type="ECO:0000256" key="5">
    <source>
        <dbReference type="SAM" id="MobiDB-lite"/>
    </source>
</evidence>
<dbReference type="Pfam" id="PF04542">
    <property type="entry name" value="Sigma70_r2"/>
    <property type="match status" value="1"/>
</dbReference>
<dbReference type="SUPFAM" id="SSF88659">
    <property type="entry name" value="Sigma3 and sigma4 domains of RNA polymerase sigma factors"/>
    <property type="match status" value="1"/>
</dbReference>
<evidence type="ECO:0000259" key="7">
    <source>
        <dbReference type="Pfam" id="PF04542"/>
    </source>
</evidence>
<dbReference type="NCBIfam" id="TIGR02937">
    <property type="entry name" value="sigma70-ECF"/>
    <property type="match status" value="1"/>
</dbReference>
<feature type="domain" description="RNA polymerase sigma-70 region 2" evidence="7">
    <location>
        <begin position="35"/>
        <end position="103"/>
    </location>
</feature>
<feature type="compositionally biased region" description="Polar residues" evidence="5">
    <location>
        <begin position="346"/>
        <end position="363"/>
    </location>
</feature>
<dbReference type="PANTHER" id="PTHR43133">
    <property type="entry name" value="RNA POLYMERASE ECF-TYPE SIGMA FACTO"/>
    <property type="match status" value="1"/>
</dbReference>
<accession>A0ABQ5QHK1</accession>
<dbReference type="InterPro" id="IPR007627">
    <property type="entry name" value="RNA_pol_sigma70_r2"/>
</dbReference>
<keyword evidence="3" id="KW-0731">Sigma factor</keyword>
<reference evidence="9 10" key="1">
    <citation type="journal article" date="2023" name="Antonie Van Leeuwenhoek">
        <title>Mesoterricola silvestris gen. nov., sp. nov., Mesoterricola sediminis sp. nov., Geothrix oryzae sp. nov., Geothrix edaphica sp. nov., Geothrix rubra sp. nov., and Geothrix limicola sp. nov., six novel members of Acidobacteriota isolated from soils.</title>
        <authorList>
            <person name="Itoh H."/>
            <person name="Sugisawa Y."/>
            <person name="Mise K."/>
            <person name="Xu Z."/>
            <person name="Kuniyasu M."/>
            <person name="Ushijima N."/>
            <person name="Kawano K."/>
            <person name="Kobayashi E."/>
            <person name="Shiratori Y."/>
            <person name="Masuda Y."/>
            <person name="Senoo K."/>
        </authorList>
    </citation>
    <scope>NUCLEOTIDE SEQUENCE [LARGE SCALE GENOMIC DNA]</scope>
    <source>
        <strain evidence="9 10">Red804</strain>
    </source>
</reference>
<dbReference type="Gene3D" id="1.10.1740.10">
    <property type="match status" value="1"/>
</dbReference>
<evidence type="ECO:0000256" key="2">
    <source>
        <dbReference type="ARBA" id="ARBA00023015"/>
    </source>
</evidence>
<evidence type="ECO:0000256" key="4">
    <source>
        <dbReference type="ARBA" id="ARBA00023163"/>
    </source>
</evidence>
<evidence type="ECO:0000259" key="8">
    <source>
        <dbReference type="Pfam" id="PF08281"/>
    </source>
</evidence>
<protein>
    <recommendedName>
        <fullName evidence="11">Sigma-70 family RNA polymerase sigma factor</fullName>
    </recommendedName>
</protein>
<organism evidence="9 10">
    <name type="scientific">Geothrix limicola</name>
    <dbReference type="NCBI Taxonomy" id="2927978"/>
    <lineage>
        <taxon>Bacteria</taxon>
        <taxon>Pseudomonadati</taxon>
        <taxon>Acidobacteriota</taxon>
        <taxon>Holophagae</taxon>
        <taxon>Holophagales</taxon>
        <taxon>Holophagaceae</taxon>
        <taxon>Geothrix</taxon>
    </lineage>
</organism>
<dbReference type="InterPro" id="IPR013324">
    <property type="entry name" value="RNA_pol_sigma_r3/r4-like"/>
</dbReference>
<dbReference type="PANTHER" id="PTHR43133:SF62">
    <property type="entry name" value="RNA POLYMERASE SIGMA FACTOR SIGZ"/>
    <property type="match status" value="1"/>
</dbReference>
<dbReference type="InterPro" id="IPR013325">
    <property type="entry name" value="RNA_pol_sigma_r2"/>
</dbReference>
<dbReference type="RefSeq" id="WP_285576492.1">
    <property type="nucleotide sequence ID" value="NZ_BSDE01000006.1"/>
</dbReference>
<keyword evidence="6" id="KW-1133">Transmembrane helix</keyword>
<dbReference type="InterPro" id="IPR036388">
    <property type="entry name" value="WH-like_DNA-bd_sf"/>
</dbReference>
<dbReference type="Gene3D" id="1.10.10.10">
    <property type="entry name" value="Winged helix-like DNA-binding domain superfamily/Winged helix DNA-binding domain"/>
    <property type="match status" value="1"/>
</dbReference>
<name>A0ABQ5QHK1_9BACT</name>
<evidence type="ECO:0000256" key="6">
    <source>
        <dbReference type="SAM" id="Phobius"/>
    </source>
</evidence>
<evidence type="ECO:0000256" key="3">
    <source>
        <dbReference type="ARBA" id="ARBA00023082"/>
    </source>
</evidence>
<evidence type="ECO:0008006" key="11">
    <source>
        <dbReference type="Google" id="ProtNLM"/>
    </source>
</evidence>
<dbReference type="InterPro" id="IPR013249">
    <property type="entry name" value="RNA_pol_sigma70_r4_t2"/>
</dbReference>
<comment type="similarity">
    <text evidence="1">Belongs to the sigma-70 factor family. ECF subfamily.</text>
</comment>
<feature type="transmembrane region" description="Helical" evidence="6">
    <location>
        <begin position="191"/>
        <end position="210"/>
    </location>
</feature>